<keyword evidence="8" id="KW-1185">Reference proteome</keyword>
<reference evidence="7 8" key="2">
    <citation type="journal article" date="2022" name="Mol. Biol. Evol.">
        <title>Comparative Genomics Reveals Insights into the Divergent Evolution of Astigmatic Mites and Household Pest Adaptations.</title>
        <authorList>
            <person name="Xiong Q."/>
            <person name="Wan A.T."/>
            <person name="Liu X."/>
            <person name="Fung C.S."/>
            <person name="Xiao X."/>
            <person name="Malainual N."/>
            <person name="Hou J."/>
            <person name="Wang L."/>
            <person name="Wang M."/>
            <person name="Yang K.Y."/>
            <person name="Cui Y."/>
            <person name="Leung E.L."/>
            <person name="Nong W."/>
            <person name="Shin S.K."/>
            <person name="Au S.W."/>
            <person name="Jeong K.Y."/>
            <person name="Chew F.T."/>
            <person name="Hui J.H."/>
            <person name="Leung T.F."/>
            <person name="Tungtrongchitr A."/>
            <person name="Zhong N."/>
            <person name="Liu Z."/>
            <person name="Tsui S.K."/>
        </authorList>
    </citation>
    <scope>NUCLEOTIDE SEQUENCE [LARGE SCALE GENOMIC DNA]</scope>
    <source>
        <strain evidence="7">Derp</strain>
    </source>
</reference>
<accession>A0ABQ8JHG6</accession>
<dbReference type="PIRSF" id="PIRSF017302">
    <property type="entry name" value="Gltscr2"/>
    <property type="match status" value="1"/>
</dbReference>
<gene>
    <name evidence="7" type="primary">GLTSCR2</name>
    <name evidence="7" type="ORF">DERP_002197</name>
</gene>
<evidence type="ECO:0000256" key="4">
    <source>
        <dbReference type="ARBA" id="ARBA00023242"/>
    </source>
</evidence>
<evidence type="ECO:0000256" key="3">
    <source>
        <dbReference type="ARBA" id="ARBA00022517"/>
    </source>
</evidence>
<keyword evidence="3 5" id="KW-0690">Ribosome biogenesis</keyword>
<organism evidence="7 8">
    <name type="scientific">Dermatophagoides pteronyssinus</name>
    <name type="common">European house dust mite</name>
    <dbReference type="NCBI Taxonomy" id="6956"/>
    <lineage>
        <taxon>Eukaryota</taxon>
        <taxon>Metazoa</taxon>
        <taxon>Ecdysozoa</taxon>
        <taxon>Arthropoda</taxon>
        <taxon>Chelicerata</taxon>
        <taxon>Arachnida</taxon>
        <taxon>Acari</taxon>
        <taxon>Acariformes</taxon>
        <taxon>Sarcoptiformes</taxon>
        <taxon>Astigmata</taxon>
        <taxon>Psoroptidia</taxon>
        <taxon>Analgoidea</taxon>
        <taxon>Pyroglyphidae</taxon>
        <taxon>Dermatophagoidinae</taxon>
        <taxon>Dermatophagoides</taxon>
    </lineage>
</organism>
<comment type="similarity">
    <text evidence="1 5">Belongs to the NOP53 family.</text>
</comment>
<dbReference type="Pfam" id="PF07767">
    <property type="entry name" value="Nop53"/>
    <property type="match status" value="1"/>
</dbReference>
<keyword evidence="4 5" id="KW-0539">Nucleus</keyword>
<dbReference type="InterPro" id="IPR011687">
    <property type="entry name" value="Nop53/GLTSCR2"/>
</dbReference>
<evidence type="ECO:0000313" key="8">
    <source>
        <dbReference type="Proteomes" id="UP000887458"/>
    </source>
</evidence>
<comment type="subcellular location">
    <subcellularLocation>
        <location evidence="5">Nucleus</location>
        <location evidence="5">Nucleolus</location>
    </subcellularLocation>
    <subcellularLocation>
        <location evidence="5">Nucleus</location>
        <location evidence="5">Nucleoplasm</location>
    </subcellularLocation>
</comment>
<protein>
    <recommendedName>
        <fullName evidence="2 5">Ribosome biogenesis protein NOP53</fullName>
    </recommendedName>
</protein>
<evidence type="ECO:0000256" key="6">
    <source>
        <dbReference type="SAM" id="Coils"/>
    </source>
</evidence>
<evidence type="ECO:0000256" key="2">
    <source>
        <dbReference type="ARBA" id="ARBA00018339"/>
    </source>
</evidence>
<dbReference type="PANTHER" id="PTHR14211:SF7">
    <property type="entry name" value="RIBOSOME BIOGENESIS PROTEIN NOP53"/>
    <property type="match status" value="1"/>
</dbReference>
<feature type="coiled-coil region" evidence="6">
    <location>
        <begin position="260"/>
        <end position="368"/>
    </location>
</feature>
<proteinExistence type="inferred from homology"/>
<dbReference type="EMBL" id="NJHN03000037">
    <property type="protein sequence ID" value="KAH9421907.1"/>
    <property type="molecule type" value="Genomic_DNA"/>
</dbReference>
<evidence type="ECO:0000256" key="5">
    <source>
        <dbReference type="PIRNR" id="PIRNR017302"/>
    </source>
</evidence>
<dbReference type="PANTHER" id="PTHR14211">
    <property type="entry name" value="GLIOMA SUPPRESSOR CANDIDATE REGION GENE 2"/>
    <property type="match status" value="1"/>
</dbReference>
<keyword evidence="6" id="KW-0175">Coiled coil</keyword>
<sequence>MLLNGNVNLNISPNERKKVKKVSKNKKKAWRKHTDISEYEEFLDDKRFEERIGHSIGDAKNDELFLIEKTGDDDFYQEKLDQVSKNREIQSCPSSLVNNSKLRKISSEHRLYRKLLPTSNVPAVVINKQNSDKRRTVYNDDEKLIRYWNDRKDTITRAKQVKQFKQKAKNDSKSRFNNNYDIWNDEEKSLAVVKKKVPEHLRQKPSLLPAVEVPLPGQSYNPSEEDYKTLIISEAEKELIKLNEEKMWADKVDKFHLTKNEAQENEKANLNEMLQGLIDDDQSEDDDKQIETTDDLDLTMAIIKSKTMKRKTKQQKRRELREKEIKKQKEQDKLLRIKENDVYRIKSIEKELDEREQKIKERAKLRQIKHIESLYKPKRLSRHRFEETPIELNLPGEISGSLRSLKTEGNLLKDRYKSLQKRNLIETRILQNHKRKYRRKTEIKRRHKDTLK</sequence>
<reference evidence="7 8" key="1">
    <citation type="journal article" date="2018" name="J. Allergy Clin. Immunol.">
        <title>High-quality assembly of Dermatophagoides pteronyssinus genome and transcriptome reveals a wide range of novel allergens.</title>
        <authorList>
            <person name="Liu X.Y."/>
            <person name="Yang K.Y."/>
            <person name="Wang M.Q."/>
            <person name="Kwok J.S."/>
            <person name="Zeng X."/>
            <person name="Yang Z."/>
            <person name="Xiao X.J."/>
            <person name="Lau C.P."/>
            <person name="Li Y."/>
            <person name="Huang Z.M."/>
            <person name="Ba J.G."/>
            <person name="Yim A.K."/>
            <person name="Ouyang C.Y."/>
            <person name="Ngai S.M."/>
            <person name="Chan T.F."/>
            <person name="Leung E.L."/>
            <person name="Liu L."/>
            <person name="Liu Z.G."/>
            <person name="Tsui S.K."/>
        </authorList>
    </citation>
    <scope>NUCLEOTIDE SEQUENCE [LARGE SCALE GENOMIC DNA]</scope>
    <source>
        <strain evidence="7">Derp</strain>
    </source>
</reference>
<name>A0ABQ8JHG6_DERPT</name>
<evidence type="ECO:0000313" key="7">
    <source>
        <dbReference type="EMBL" id="KAH9421907.1"/>
    </source>
</evidence>
<evidence type="ECO:0000256" key="1">
    <source>
        <dbReference type="ARBA" id="ARBA00008838"/>
    </source>
</evidence>
<comment type="caution">
    <text evidence="7">The sequence shown here is derived from an EMBL/GenBank/DDBJ whole genome shotgun (WGS) entry which is preliminary data.</text>
</comment>
<comment type="function">
    <text evidence="5">May play a role in ribosome biogenesis.</text>
</comment>
<dbReference type="Proteomes" id="UP000887458">
    <property type="component" value="Unassembled WGS sequence"/>
</dbReference>